<evidence type="ECO:0000256" key="4">
    <source>
        <dbReference type="ARBA" id="ARBA00023136"/>
    </source>
</evidence>
<dbReference type="InterPro" id="IPR012944">
    <property type="entry name" value="SusD_RagB_dom"/>
</dbReference>
<dbReference type="STRING" id="871325.SAMN05444349_1325"/>
<evidence type="ECO:0000259" key="7">
    <source>
        <dbReference type="Pfam" id="PF14322"/>
    </source>
</evidence>
<dbReference type="GO" id="GO:0009279">
    <property type="term" value="C:cell outer membrane"/>
    <property type="evidence" value="ECO:0007669"/>
    <property type="project" value="UniProtKB-SubCell"/>
</dbReference>
<dbReference type="OrthoDB" id="724176at2"/>
<comment type="similarity">
    <text evidence="2">Belongs to the SusD family.</text>
</comment>
<feature type="domain" description="SusD-like N-terminal" evidence="7">
    <location>
        <begin position="88"/>
        <end position="231"/>
    </location>
</feature>
<gene>
    <name evidence="8" type="ORF">SAMN05444349_1325</name>
</gene>
<dbReference type="RefSeq" id="WP_073350233.1">
    <property type="nucleotide sequence ID" value="NZ_FQVD01000032.1"/>
</dbReference>
<organism evidence="8 9">
    <name type="scientific">Bacteroides faecichinchillae</name>
    <dbReference type="NCBI Taxonomy" id="871325"/>
    <lineage>
        <taxon>Bacteria</taxon>
        <taxon>Pseudomonadati</taxon>
        <taxon>Bacteroidota</taxon>
        <taxon>Bacteroidia</taxon>
        <taxon>Bacteroidales</taxon>
        <taxon>Bacteroidaceae</taxon>
        <taxon>Bacteroides</taxon>
    </lineage>
</organism>
<dbReference type="EMBL" id="FQVD01000032">
    <property type="protein sequence ID" value="SHF73122.1"/>
    <property type="molecule type" value="Genomic_DNA"/>
</dbReference>
<feature type="domain" description="RagB/SusD" evidence="6">
    <location>
        <begin position="323"/>
        <end position="639"/>
    </location>
</feature>
<dbReference type="PROSITE" id="PS51257">
    <property type="entry name" value="PROKAR_LIPOPROTEIN"/>
    <property type="match status" value="1"/>
</dbReference>
<protein>
    <submittedName>
        <fullName evidence="8">Starch-binding associating with outer membrane</fullName>
    </submittedName>
</protein>
<keyword evidence="4" id="KW-0472">Membrane</keyword>
<dbReference type="InterPro" id="IPR011990">
    <property type="entry name" value="TPR-like_helical_dom_sf"/>
</dbReference>
<reference evidence="8 9" key="1">
    <citation type="submission" date="2016-11" db="EMBL/GenBank/DDBJ databases">
        <authorList>
            <person name="Jaros S."/>
            <person name="Januszkiewicz K."/>
            <person name="Wedrychowicz H."/>
        </authorList>
    </citation>
    <scope>NUCLEOTIDE SEQUENCE [LARGE SCALE GENOMIC DNA]</scope>
    <source>
        <strain evidence="8 9">DSM 26883</strain>
    </source>
</reference>
<dbReference type="Pfam" id="PF14322">
    <property type="entry name" value="SusD-like_3"/>
    <property type="match status" value="1"/>
</dbReference>
<dbReference type="Pfam" id="PF07980">
    <property type="entry name" value="SusD_RagB"/>
    <property type="match status" value="1"/>
</dbReference>
<keyword evidence="3" id="KW-0732">Signal</keyword>
<evidence type="ECO:0000259" key="6">
    <source>
        <dbReference type="Pfam" id="PF07980"/>
    </source>
</evidence>
<evidence type="ECO:0000313" key="8">
    <source>
        <dbReference type="EMBL" id="SHF73122.1"/>
    </source>
</evidence>
<evidence type="ECO:0000256" key="2">
    <source>
        <dbReference type="ARBA" id="ARBA00006275"/>
    </source>
</evidence>
<evidence type="ECO:0000256" key="5">
    <source>
        <dbReference type="ARBA" id="ARBA00023237"/>
    </source>
</evidence>
<keyword evidence="5" id="KW-0998">Cell outer membrane</keyword>
<dbReference type="SUPFAM" id="SSF48452">
    <property type="entry name" value="TPR-like"/>
    <property type="match status" value="1"/>
</dbReference>
<dbReference type="Proteomes" id="UP000184436">
    <property type="component" value="Unassembled WGS sequence"/>
</dbReference>
<dbReference type="InterPro" id="IPR033985">
    <property type="entry name" value="SusD-like_N"/>
</dbReference>
<accession>A0A1M5E225</accession>
<proteinExistence type="inferred from homology"/>
<keyword evidence="9" id="KW-1185">Reference proteome</keyword>
<name>A0A1M5E225_9BACE</name>
<evidence type="ECO:0000313" key="9">
    <source>
        <dbReference type="Proteomes" id="UP000184436"/>
    </source>
</evidence>
<dbReference type="Gene3D" id="1.25.40.390">
    <property type="match status" value="1"/>
</dbReference>
<sequence length="639" mass="74242">MKKIHILLLAASLSLGSCNNYLDIIPDNIATIDNAFTMRTEAEKFLFTCYSYRPAIGTKEDPAMFGGDEIVVTNYFRESASYQSGWYVSRGMQRSSDPYFNYWNGQQQAKDMYQALRDCNIFLENIQKVPDMTHVEKDRWTAEVKFLKAYYHYWLVRLYGPIPLVKENLPIESGSSEARVYRNTLDECFDYIVELLDEAITSEGLPDRIENETEELGRVSKAVAYALKAEVMVTAASPLFNGNMDYAGLTDNRGIEIFNPQKSETEKLKRWEDAAEACRLAIEFCVGVHYDLYKPEYFDYTNMTDGSKQVMALRKIMAERWNNEIIWANSNAWFANYQGHCIPRGWTSETVNNTSGTSGNYAVPLRIAELFYTKNGVPMEEDKEWKYEERYGAAKVGADNAAFMAKDQWTAKFNLNREARYYASLGFDRGIWMGQGTKDVSKSNYLKARAGESAANSFEPSWNLTGFWPKKLTHDGTVVTKNSVTYEKYPFPVIRMASLYLLYAEALNEINTSYENVLPWIDKVRNRAGLKGVEESWTNYSSDPMKFKDQKGLREIIHNERLIELTLESQRFWDLRRWKEALRVFNQPITGWNLLYNSADDYYKETFVFSRAFNVRDYFWPIQDAELWRNKNLKQNYGW</sequence>
<evidence type="ECO:0000256" key="3">
    <source>
        <dbReference type="ARBA" id="ARBA00022729"/>
    </source>
</evidence>
<comment type="subcellular location">
    <subcellularLocation>
        <location evidence="1">Cell outer membrane</location>
    </subcellularLocation>
</comment>
<dbReference type="AlphaFoldDB" id="A0A1M5E225"/>
<evidence type="ECO:0000256" key="1">
    <source>
        <dbReference type="ARBA" id="ARBA00004442"/>
    </source>
</evidence>